<dbReference type="GO" id="GO:0005886">
    <property type="term" value="C:plasma membrane"/>
    <property type="evidence" value="ECO:0007669"/>
    <property type="project" value="TreeGrafter"/>
</dbReference>
<evidence type="ECO:0000313" key="3">
    <source>
        <dbReference type="EMBL" id="PAV91592.1"/>
    </source>
</evidence>
<dbReference type="EMBL" id="LIAE01006306">
    <property type="protein sequence ID" value="PAV91592.1"/>
    <property type="molecule type" value="Genomic_DNA"/>
</dbReference>
<dbReference type="PANTHER" id="PTHR23248:SF63">
    <property type="entry name" value="PHOSPHOLIPID SCRAMBLASE"/>
    <property type="match status" value="1"/>
</dbReference>
<dbReference type="Proteomes" id="UP000218231">
    <property type="component" value="Unassembled WGS sequence"/>
</dbReference>
<dbReference type="InterPro" id="IPR025659">
    <property type="entry name" value="Tubby-like_C"/>
</dbReference>
<dbReference type="SUPFAM" id="SSF54518">
    <property type="entry name" value="Tubby C-terminal domain-like"/>
    <property type="match status" value="1"/>
</dbReference>
<evidence type="ECO:0000256" key="1">
    <source>
        <dbReference type="ARBA" id="ARBA00005350"/>
    </source>
</evidence>
<keyword evidence="2" id="KW-0564">Palmitate</keyword>
<dbReference type="Pfam" id="PF03803">
    <property type="entry name" value="Scramblase"/>
    <property type="match status" value="1"/>
</dbReference>
<dbReference type="STRING" id="2018661.A0A2A2LZB8"/>
<dbReference type="GO" id="GO:0017128">
    <property type="term" value="F:phospholipid scramblase activity"/>
    <property type="evidence" value="ECO:0007669"/>
    <property type="project" value="InterPro"/>
</dbReference>
<keyword evidence="2" id="KW-0106">Calcium</keyword>
<protein>
    <recommendedName>
        <fullName evidence="2">Phospholipid scramblase</fullName>
    </recommendedName>
</protein>
<name>A0A2A2LZB8_9BILA</name>
<reference evidence="3 4" key="1">
    <citation type="journal article" date="2017" name="Curr. Biol.">
        <title>Genome architecture and evolution of a unichromosomal asexual nematode.</title>
        <authorList>
            <person name="Fradin H."/>
            <person name="Zegar C."/>
            <person name="Gutwein M."/>
            <person name="Lucas J."/>
            <person name="Kovtun M."/>
            <person name="Corcoran D."/>
            <person name="Baugh L.R."/>
            <person name="Kiontke K."/>
            <person name="Gunsalus K."/>
            <person name="Fitch D.H."/>
            <person name="Piano F."/>
        </authorList>
    </citation>
    <scope>NUCLEOTIDE SEQUENCE [LARGE SCALE GENOMIC DNA]</scope>
    <source>
        <strain evidence="3">PF1309</strain>
    </source>
</reference>
<comment type="function">
    <text evidence="2">May mediate accelerated ATP-independent bidirectional transbilayer migration of phospholipids upon binding calcium ions that results in a loss of phospholipid asymmetry in the plasma membrane.</text>
</comment>
<gene>
    <name evidence="3" type="ORF">WR25_20755</name>
</gene>
<proteinExistence type="inferred from homology"/>
<keyword evidence="2" id="KW-0449">Lipoprotein</keyword>
<comment type="caution">
    <text evidence="3">The sequence shown here is derived from an EMBL/GenBank/DDBJ whole genome shotgun (WGS) entry which is preliminary data.</text>
</comment>
<sequence>MSKPIGSYNYQPVGADQMQMTITNQPGHMVGMPSGLEALAHLDQIIIKQKIEKLEAILGYETKNKYSLRNTSNYELFYAAEESDCCSRNFLGKYRTFIMHIRDNSNKVITVYRPCKCCSGNQICACCDCCRDECAISTQQGVVAKVWQQCGCAYPHYTLELTGGRIFRIDGPCGCKFATCADKKFAIHDESGNEIGDITKTWKGCCKETFTDADNFRVTFPVGMDINSKAAIIGAMFLIDFNYFEHNGDEC</sequence>
<dbReference type="InterPro" id="IPR005552">
    <property type="entry name" value="Scramblase"/>
</dbReference>
<evidence type="ECO:0000313" key="4">
    <source>
        <dbReference type="Proteomes" id="UP000218231"/>
    </source>
</evidence>
<dbReference type="PANTHER" id="PTHR23248">
    <property type="entry name" value="PHOSPHOLIPID SCRAMBLASE-RELATED"/>
    <property type="match status" value="1"/>
</dbReference>
<comment type="cofactor">
    <cofactor evidence="2">
        <name>Ca(2+)</name>
        <dbReference type="ChEBI" id="CHEBI:29108"/>
    </cofactor>
</comment>
<evidence type="ECO:0000256" key="2">
    <source>
        <dbReference type="RuleBase" id="RU363116"/>
    </source>
</evidence>
<dbReference type="AlphaFoldDB" id="A0A2A2LZB8"/>
<keyword evidence="4" id="KW-1185">Reference proteome</keyword>
<dbReference type="OrthoDB" id="10041953at2759"/>
<organism evidence="3 4">
    <name type="scientific">Diploscapter pachys</name>
    <dbReference type="NCBI Taxonomy" id="2018661"/>
    <lineage>
        <taxon>Eukaryota</taxon>
        <taxon>Metazoa</taxon>
        <taxon>Ecdysozoa</taxon>
        <taxon>Nematoda</taxon>
        <taxon>Chromadorea</taxon>
        <taxon>Rhabditida</taxon>
        <taxon>Rhabditina</taxon>
        <taxon>Rhabditomorpha</taxon>
        <taxon>Rhabditoidea</taxon>
        <taxon>Rhabditidae</taxon>
        <taxon>Diploscapter</taxon>
    </lineage>
</organism>
<accession>A0A2A2LZB8</accession>
<comment type="similarity">
    <text evidence="1 2">Belongs to the phospholipid scramblase family.</text>
</comment>